<proteinExistence type="predicted"/>
<organism evidence="5 6">
    <name type="scientific">Ruegeria alba</name>
    <dbReference type="NCBI Taxonomy" id="2916756"/>
    <lineage>
        <taxon>Bacteria</taxon>
        <taxon>Pseudomonadati</taxon>
        <taxon>Pseudomonadota</taxon>
        <taxon>Alphaproteobacteria</taxon>
        <taxon>Rhodobacterales</taxon>
        <taxon>Roseobacteraceae</taxon>
        <taxon>Ruegeria</taxon>
    </lineage>
</organism>
<dbReference type="InterPro" id="IPR000089">
    <property type="entry name" value="Biotin_lipoyl"/>
</dbReference>
<keyword evidence="2" id="KW-0450">Lipoyl</keyword>
<dbReference type="EC" id="2.3.1.12" evidence="5"/>
<keyword evidence="5" id="KW-0808">Transferase</keyword>
<dbReference type="Pfam" id="PF00561">
    <property type="entry name" value="Abhydrolase_1"/>
    <property type="match status" value="1"/>
</dbReference>
<sequence>MKVGTLAAWHVEEGTQINPGDEIMDVETDKIANVVEAADGGLLRRCVGTAGEIYPVQALLGVLAPASVSDAEIDAYVAAFEMPEVEEDGEEVPSHQTADLEIGRIRYLTREGEGTPVIFIHGFGGDSDNWLFNVDAVAADAPVYALDLPGHGGSVKSIDNPGLGTMVTAVIQLMDHLSIEKAHLVGHSMGGLVSGQTAIDHVGRVASLTLICSAGLGDEINPDYIGGFVSAASRKELKPVLKHLFADDSLVSRSMVDDLLKYKRLDGVQAFLDALKGNLFSQGKQGASIAAGVAASGVPTTVIWGAEDAVIPPSHASAISGAKVEVIADAGHMVMMENAARVNELIKAQL</sequence>
<evidence type="ECO:0000259" key="4">
    <source>
        <dbReference type="Pfam" id="PF00561"/>
    </source>
</evidence>
<dbReference type="Gene3D" id="3.40.50.1820">
    <property type="entry name" value="alpha/beta hydrolase"/>
    <property type="match status" value="1"/>
</dbReference>
<dbReference type="PANTHER" id="PTHR43798">
    <property type="entry name" value="MONOACYLGLYCEROL LIPASE"/>
    <property type="match status" value="1"/>
</dbReference>
<keyword evidence="5" id="KW-0012">Acyltransferase</keyword>
<dbReference type="InterPro" id="IPR003016">
    <property type="entry name" value="2-oxoA_DH_lipoyl-BS"/>
</dbReference>
<dbReference type="Proteomes" id="UP001165279">
    <property type="component" value="Unassembled WGS sequence"/>
</dbReference>
<dbReference type="InterPro" id="IPR000073">
    <property type="entry name" value="AB_hydrolase_1"/>
</dbReference>
<dbReference type="PANTHER" id="PTHR43798:SF5">
    <property type="entry name" value="MONOACYLGLYCEROL LIPASE ABHD6"/>
    <property type="match status" value="1"/>
</dbReference>
<dbReference type="Pfam" id="PF00364">
    <property type="entry name" value="Biotin_lipoyl"/>
    <property type="match status" value="1"/>
</dbReference>
<dbReference type="PROSITE" id="PS00189">
    <property type="entry name" value="LIPOYL"/>
    <property type="match status" value="1"/>
</dbReference>
<gene>
    <name evidence="5" type="ORF">MB818_18160</name>
</gene>
<keyword evidence="6" id="KW-1185">Reference proteome</keyword>
<comment type="caution">
    <text evidence="5">The sequence shown here is derived from an EMBL/GenBank/DDBJ whole genome shotgun (WGS) entry which is preliminary data.</text>
</comment>
<reference evidence="5" key="1">
    <citation type="submission" date="2022-02" db="EMBL/GenBank/DDBJ databases">
        <title>The genome sequence of Ruegeria sp. 1NDH52C.</title>
        <authorList>
            <person name="Du J."/>
        </authorList>
    </citation>
    <scope>NUCLEOTIDE SEQUENCE</scope>
    <source>
        <strain evidence="5">1NDH52C</strain>
    </source>
</reference>
<dbReference type="InterPro" id="IPR029058">
    <property type="entry name" value="AB_hydrolase_fold"/>
</dbReference>
<feature type="domain" description="AB hydrolase-1" evidence="4">
    <location>
        <begin position="116"/>
        <end position="339"/>
    </location>
</feature>
<dbReference type="NCBIfam" id="NF011457">
    <property type="entry name" value="PRK14875.1"/>
    <property type="match status" value="1"/>
</dbReference>
<evidence type="ECO:0000256" key="1">
    <source>
        <dbReference type="ARBA" id="ARBA00001938"/>
    </source>
</evidence>
<dbReference type="PRINTS" id="PR00111">
    <property type="entry name" value="ABHYDROLASE"/>
</dbReference>
<evidence type="ECO:0000259" key="3">
    <source>
        <dbReference type="Pfam" id="PF00364"/>
    </source>
</evidence>
<dbReference type="InterPro" id="IPR050266">
    <property type="entry name" value="AB_hydrolase_sf"/>
</dbReference>
<evidence type="ECO:0000313" key="5">
    <source>
        <dbReference type="EMBL" id="MCG6560141.1"/>
    </source>
</evidence>
<dbReference type="SUPFAM" id="SSF53474">
    <property type="entry name" value="alpha/beta-Hydrolases"/>
    <property type="match status" value="1"/>
</dbReference>
<dbReference type="EMBL" id="JAKOEM010000021">
    <property type="protein sequence ID" value="MCG6560141.1"/>
    <property type="molecule type" value="Genomic_DNA"/>
</dbReference>
<evidence type="ECO:0000313" key="6">
    <source>
        <dbReference type="Proteomes" id="UP001165279"/>
    </source>
</evidence>
<dbReference type="GO" id="GO:0004742">
    <property type="term" value="F:dihydrolipoyllysine-residue acetyltransferase activity"/>
    <property type="evidence" value="ECO:0007669"/>
    <property type="project" value="UniProtKB-EC"/>
</dbReference>
<dbReference type="InterPro" id="IPR011053">
    <property type="entry name" value="Single_hybrid_motif"/>
</dbReference>
<dbReference type="SUPFAM" id="SSF51230">
    <property type="entry name" value="Single hybrid motif"/>
    <property type="match status" value="1"/>
</dbReference>
<dbReference type="Gene3D" id="2.40.50.100">
    <property type="match status" value="1"/>
</dbReference>
<protein>
    <submittedName>
        <fullName evidence="5">Acetoin dehydrogenase dihydrolipoyllysine-residue acetyltransferase subunit</fullName>
        <ecNumber evidence="5">2.3.1.12</ecNumber>
    </submittedName>
</protein>
<comment type="cofactor">
    <cofactor evidence="1">
        <name>(R)-lipoate</name>
        <dbReference type="ChEBI" id="CHEBI:83088"/>
    </cofactor>
</comment>
<accession>A0ABS9P0X6</accession>
<name>A0ABS9P0X6_9RHOB</name>
<dbReference type="CDD" id="cd06849">
    <property type="entry name" value="lipoyl_domain"/>
    <property type="match status" value="1"/>
</dbReference>
<evidence type="ECO:0000256" key="2">
    <source>
        <dbReference type="ARBA" id="ARBA00022823"/>
    </source>
</evidence>
<feature type="domain" description="Lipoyl-binding" evidence="3">
    <location>
        <begin position="4"/>
        <end position="52"/>
    </location>
</feature>